<dbReference type="Proteomes" id="UP000187158">
    <property type="component" value="Unassembled WGS sequence"/>
</dbReference>
<evidence type="ECO:0000313" key="2">
    <source>
        <dbReference type="Proteomes" id="UP000187158"/>
    </source>
</evidence>
<proteinExistence type="predicted"/>
<sequence>MGKAVGKMRREIHKTEEEFDDNCPCAGSIWLFVNDIKDTDVKWFFDVGYSHYPEDVHWAIYKSYVTDEYKDYVLSIVAKKNENGEYVAKVHKKIDNLIK</sequence>
<name>A0ABX3GFF2_9BACL</name>
<keyword evidence="2" id="KW-1185">Reference proteome</keyword>
<protein>
    <submittedName>
        <fullName evidence="1">Uncharacterized protein</fullName>
    </submittedName>
</protein>
<gene>
    <name evidence="1" type="ORF">BSO21_33115</name>
</gene>
<dbReference type="EMBL" id="MPVP01000580">
    <property type="protein sequence ID" value="OMC98139.1"/>
    <property type="molecule type" value="Genomic_DNA"/>
</dbReference>
<organism evidence="1 2">
    <name type="scientific">Paenibacillus odorifer</name>
    <dbReference type="NCBI Taxonomy" id="189426"/>
    <lineage>
        <taxon>Bacteria</taxon>
        <taxon>Bacillati</taxon>
        <taxon>Bacillota</taxon>
        <taxon>Bacilli</taxon>
        <taxon>Bacillales</taxon>
        <taxon>Paenibacillaceae</taxon>
        <taxon>Paenibacillus</taxon>
    </lineage>
</organism>
<accession>A0ABX3GFF2</accession>
<comment type="caution">
    <text evidence="1">The sequence shown here is derived from an EMBL/GenBank/DDBJ whole genome shotgun (WGS) entry which is preliminary data.</text>
</comment>
<evidence type="ECO:0000313" key="1">
    <source>
        <dbReference type="EMBL" id="OMC98139.1"/>
    </source>
</evidence>
<dbReference type="RefSeq" id="WP_076220883.1">
    <property type="nucleotide sequence ID" value="NZ_MPVM01000011.1"/>
</dbReference>
<reference evidence="1 2" key="1">
    <citation type="submission" date="2016-11" db="EMBL/GenBank/DDBJ databases">
        <title>Paenibacillus species isolates.</title>
        <authorList>
            <person name="Beno S.M."/>
        </authorList>
    </citation>
    <scope>NUCLEOTIDE SEQUENCE [LARGE SCALE GENOMIC DNA]</scope>
    <source>
        <strain evidence="1 2">FSL H7-0433</strain>
    </source>
</reference>